<keyword evidence="7 13" id="KW-0418">Kinase</keyword>
<dbReference type="InterPro" id="IPR005467">
    <property type="entry name" value="His_kinase_dom"/>
</dbReference>
<keyword evidence="5" id="KW-0808">Transferase</keyword>
<protein>
    <recommendedName>
        <fullName evidence="3">histidine kinase</fullName>
        <ecNumber evidence="3">2.7.13.3</ecNumber>
    </recommendedName>
</protein>
<dbReference type="InterPro" id="IPR050351">
    <property type="entry name" value="BphY/WalK/GraS-like"/>
</dbReference>
<evidence type="ECO:0000256" key="11">
    <source>
        <dbReference type="SAM" id="Phobius"/>
    </source>
</evidence>
<dbReference type="PRINTS" id="PR00344">
    <property type="entry name" value="BCTRLSENSOR"/>
</dbReference>
<evidence type="ECO:0000259" key="12">
    <source>
        <dbReference type="PROSITE" id="PS50109"/>
    </source>
</evidence>
<evidence type="ECO:0000256" key="6">
    <source>
        <dbReference type="ARBA" id="ARBA00022692"/>
    </source>
</evidence>
<evidence type="ECO:0000313" key="14">
    <source>
        <dbReference type="Proteomes" id="UP000250003"/>
    </source>
</evidence>
<proteinExistence type="predicted"/>
<comment type="catalytic activity">
    <reaction evidence="1">
        <text>ATP + protein L-histidine = ADP + protein N-phospho-L-histidine.</text>
        <dbReference type="EC" id="2.7.13.3"/>
    </reaction>
</comment>
<dbReference type="GO" id="GO:0004721">
    <property type="term" value="F:phosphoprotein phosphatase activity"/>
    <property type="evidence" value="ECO:0007669"/>
    <property type="project" value="TreeGrafter"/>
</dbReference>
<dbReference type="GO" id="GO:0005886">
    <property type="term" value="C:plasma membrane"/>
    <property type="evidence" value="ECO:0007669"/>
    <property type="project" value="UniProtKB-SubCell"/>
</dbReference>
<feature type="transmembrane region" description="Helical" evidence="11">
    <location>
        <begin position="12"/>
        <end position="33"/>
    </location>
</feature>
<dbReference type="Pfam" id="PF02518">
    <property type="entry name" value="HATPase_c"/>
    <property type="match status" value="1"/>
</dbReference>
<keyword evidence="10 11" id="KW-0472">Membrane</keyword>
<evidence type="ECO:0000256" key="5">
    <source>
        <dbReference type="ARBA" id="ARBA00022679"/>
    </source>
</evidence>
<evidence type="ECO:0000256" key="8">
    <source>
        <dbReference type="ARBA" id="ARBA00022989"/>
    </source>
</evidence>
<dbReference type="AlphaFoldDB" id="A0A2Z4UDM8"/>
<dbReference type="RefSeq" id="WP_111920469.1">
    <property type="nucleotide sequence ID" value="NZ_CP030280.1"/>
</dbReference>
<evidence type="ECO:0000256" key="1">
    <source>
        <dbReference type="ARBA" id="ARBA00000085"/>
    </source>
</evidence>
<dbReference type="PANTHER" id="PTHR45453">
    <property type="entry name" value="PHOSPHATE REGULON SENSOR PROTEIN PHOR"/>
    <property type="match status" value="1"/>
</dbReference>
<dbReference type="SMART" id="SM00387">
    <property type="entry name" value="HATPase_c"/>
    <property type="match status" value="1"/>
</dbReference>
<keyword evidence="8 11" id="KW-1133">Transmembrane helix</keyword>
<evidence type="ECO:0000256" key="3">
    <source>
        <dbReference type="ARBA" id="ARBA00012438"/>
    </source>
</evidence>
<dbReference type="InterPro" id="IPR004358">
    <property type="entry name" value="Sig_transdc_His_kin-like_C"/>
</dbReference>
<evidence type="ECO:0000256" key="9">
    <source>
        <dbReference type="ARBA" id="ARBA00023012"/>
    </source>
</evidence>
<keyword evidence="9" id="KW-0902">Two-component regulatory system</keyword>
<dbReference type="OrthoDB" id="9780487at2"/>
<evidence type="ECO:0000256" key="7">
    <source>
        <dbReference type="ARBA" id="ARBA00022777"/>
    </source>
</evidence>
<comment type="subcellular location">
    <subcellularLocation>
        <location evidence="2">Cell membrane</location>
        <topology evidence="2">Multi-pass membrane protein</topology>
    </subcellularLocation>
</comment>
<keyword evidence="4" id="KW-1003">Cell membrane</keyword>
<evidence type="ECO:0000256" key="10">
    <source>
        <dbReference type="ARBA" id="ARBA00023136"/>
    </source>
</evidence>
<evidence type="ECO:0000256" key="4">
    <source>
        <dbReference type="ARBA" id="ARBA00022475"/>
    </source>
</evidence>
<name>A0A2Z4UDM8_9FIRM</name>
<dbReference type="KEGG" id="blau:DQQ01_13680"/>
<evidence type="ECO:0000256" key="2">
    <source>
        <dbReference type="ARBA" id="ARBA00004651"/>
    </source>
</evidence>
<dbReference type="PROSITE" id="PS50109">
    <property type="entry name" value="HIS_KIN"/>
    <property type="match status" value="1"/>
</dbReference>
<dbReference type="Gene3D" id="3.30.565.10">
    <property type="entry name" value="Histidine kinase-like ATPase, C-terminal domain"/>
    <property type="match status" value="1"/>
</dbReference>
<dbReference type="EMBL" id="CP030280">
    <property type="protein sequence ID" value="AWY99009.1"/>
    <property type="molecule type" value="Genomic_DNA"/>
</dbReference>
<accession>A0A2Z4UDM8</accession>
<feature type="transmembrane region" description="Helical" evidence="11">
    <location>
        <begin position="39"/>
        <end position="57"/>
    </location>
</feature>
<keyword evidence="6 11" id="KW-0812">Transmembrane</keyword>
<keyword evidence="14" id="KW-1185">Reference proteome</keyword>
<evidence type="ECO:0000313" key="13">
    <source>
        <dbReference type="EMBL" id="AWY99009.1"/>
    </source>
</evidence>
<reference evidence="14" key="1">
    <citation type="submission" date="2018-06" db="EMBL/GenBank/DDBJ databases">
        <title>Description of Blautia argi sp. nov., a new anaerobic isolated from dog feces.</title>
        <authorList>
            <person name="Chang Y.-H."/>
            <person name="Paek J."/>
            <person name="Shin Y."/>
        </authorList>
    </citation>
    <scope>NUCLEOTIDE SEQUENCE [LARGE SCALE GENOMIC DNA]</scope>
    <source>
        <strain evidence="14">KCTC 15426</strain>
    </source>
</reference>
<gene>
    <name evidence="13" type="ORF">DQQ01_13680</name>
</gene>
<dbReference type="Proteomes" id="UP000250003">
    <property type="component" value="Chromosome"/>
</dbReference>
<feature type="domain" description="Histidine kinase" evidence="12">
    <location>
        <begin position="126"/>
        <end position="332"/>
    </location>
</feature>
<dbReference type="InterPro" id="IPR036890">
    <property type="entry name" value="HATPase_C_sf"/>
</dbReference>
<sequence length="337" mass="39522">MNFKNYIKDHWFVLGIQLGTMAVLQGVCLLFRAPFALQVFLLLAECLSGAGILFCDYKRKQRFYTQMKNQQKNLKEKYLLMEMLEEPEFLEGQIFCQTMREMQKSMNDEIFGQIRRNNAFKRYVETWVHEVKLPISSIRLMLHEYRGESGRALKEQISRIESHVEQVLYYLRSEVPEKDYLIQKYSLKELTDRTIAEHKDSLILNHIKVIQNTQEAVVCTDGKWLQFMLGQILSNAVKYKKEKEACIEFWSEQGEHWVKLHVRDNGLGIPRQDLPKVFEKSFTGENGRKGQASTGMGLYLCKTLCERLGHSLELESEEGVYTELILTFMENSFIELL</sequence>
<dbReference type="InterPro" id="IPR003594">
    <property type="entry name" value="HATPase_dom"/>
</dbReference>
<dbReference type="GO" id="GO:0000155">
    <property type="term" value="F:phosphorelay sensor kinase activity"/>
    <property type="evidence" value="ECO:0007669"/>
    <property type="project" value="TreeGrafter"/>
</dbReference>
<dbReference type="SUPFAM" id="SSF55874">
    <property type="entry name" value="ATPase domain of HSP90 chaperone/DNA topoisomerase II/histidine kinase"/>
    <property type="match status" value="1"/>
</dbReference>
<dbReference type="EC" id="2.7.13.3" evidence="3"/>
<dbReference type="GO" id="GO:0016036">
    <property type="term" value="P:cellular response to phosphate starvation"/>
    <property type="evidence" value="ECO:0007669"/>
    <property type="project" value="TreeGrafter"/>
</dbReference>
<organism evidence="13 14">
    <name type="scientific">Blautia argi</name>
    <dbReference type="NCBI Taxonomy" id="1912897"/>
    <lineage>
        <taxon>Bacteria</taxon>
        <taxon>Bacillati</taxon>
        <taxon>Bacillota</taxon>
        <taxon>Clostridia</taxon>
        <taxon>Lachnospirales</taxon>
        <taxon>Lachnospiraceae</taxon>
        <taxon>Blautia</taxon>
    </lineage>
</organism>
<dbReference type="PANTHER" id="PTHR45453:SF2">
    <property type="entry name" value="HISTIDINE KINASE"/>
    <property type="match status" value="1"/>
</dbReference>